<dbReference type="EC" id="2.7.11.1" evidence="2"/>
<evidence type="ECO:0000256" key="6">
    <source>
        <dbReference type="ARBA" id="ARBA00022777"/>
    </source>
</evidence>
<accession>A0A8J2RX98</accession>
<feature type="compositionally biased region" description="Polar residues" evidence="11">
    <location>
        <begin position="1958"/>
        <end position="1973"/>
    </location>
</feature>
<dbReference type="Gene3D" id="3.30.200.20">
    <property type="entry name" value="Phosphorylase Kinase, domain 1"/>
    <property type="match status" value="1"/>
</dbReference>
<protein>
    <recommendedName>
        <fullName evidence="2">non-specific serine/threonine protein kinase</fullName>
        <ecNumber evidence="2">2.7.11.1</ecNumber>
    </recommendedName>
</protein>
<evidence type="ECO:0000313" key="13">
    <source>
        <dbReference type="EMBL" id="CAH0110096.1"/>
    </source>
</evidence>
<feature type="compositionally biased region" description="Polar residues" evidence="11">
    <location>
        <begin position="1219"/>
        <end position="1228"/>
    </location>
</feature>
<dbReference type="Pfam" id="PF00069">
    <property type="entry name" value="Pkinase"/>
    <property type="match status" value="1"/>
</dbReference>
<comment type="caution">
    <text evidence="13">The sequence shown here is derived from an EMBL/GenBank/DDBJ whole genome shotgun (WGS) entry which is preliminary data.</text>
</comment>
<evidence type="ECO:0000256" key="2">
    <source>
        <dbReference type="ARBA" id="ARBA00012513"/>
    </source>
</evidence>
<keyword evidence="14" id="KW-1185">Reference proteome</keyword>
<keyword evidence="4" id="KW-0808">Transferase</keyword>
<feature type="region of interest" description="Disordered" evidence="11">
    <location>
        <begin position="1722"/>
        <end position="1763"/>
    </location>
</feature>
<evidence type="ECO:0000256" key="4">
    <source>
        <dbReference type="ARBA" id="ARBA00022679"/>
    </source>
</evidence>
<dbReference type="InterPro" id="IPR011009">
    <property type="entry name" value="Kinase-like_dom_sf"/>
</dbReference>
<keyword evidence="3" id="KW-0723">Serine/threonine-protein kinase</keyword>
<sequence length="2178" mass="237921">MNKQLEPEDVHLTRSAFCQQKREKKLNKSERQRFREEAEMLKGLQHPNIVRFYDYWEVALTKRKYIVLVTELMTSGTLKTYLRRFKKINLKVLKSWCRQILKGLYFLHSRTPNIIHRDLKCDNIFITGTTGCVKIGDLGLATLKNRSFAKSVIGTPEFMAPEMYEEHYDEGVDVYAFGMCMLEMATSEYPYSECMGPAQIYKKVISGVRPQSFDKVESSEIRDIIDRCTRLRKDERPSVKDLLNDTEFFAEETGLKVEVVSRDEAVASTSESVQFRLRVLDPKKRRDKHKENEAIQFEFNVVTDDADKLAQDMHSDGILMEEDVKVLAKLLRSQVQQLIKERDEREEIRRHNQPPPVPQQQQQPATVVVQQQQPPPPQVVQPVIQQVIQQQPQPAPILDQTMTIQQQQQPTPAPQPLMQQQPMLPSQQLPLTITTGLVTPPQQHVIQQQQQQQQQHVIQQQHLIPQQVAANQQQLTVQAIQNQIHQQQQTLHQVNQQIQQQQQQLQQVNQQIQQQQSVQIQQQLLQHQQNLMNQPMTTSQQMDHQGFSQSPQQQQHYQQQSAEVPTQYFVSAELPVFQQQQQPQQQTYSQYQPAEAVAQPYAQSVPQQQQQQQPVRQLLNYVQQQSVDQTQVHCVAPDSLAFPVQQQQVTAPQYAQQVVYLQQPIQQMVQQPIEQAAYIHLPPVQPSIQPAQDQMSYIQQAAVQQVVDPSSYSQQPIQQTQDQMAYMQQALPQVVQQPIQQQQVQQPIQQTQDQMAYIQQTLPQVVQQPVQQTQDQMTYIQQTVPQVVQQVAQQPVQQPAQQSFQQTQDQMAYVQQTVQQSQDQMAYIQQAVPQVVQQPIQQTVVPQVVQQTAQQPYQQSQDQMAYVQQSMVQQVPQQMVDQSGSYIQQQPMQQSVSVTEQPTYLPQQSVIQPVVQSLPQPLVVQSGIVQPVAQQIVDQTTYIQQQPQQPIHQLQHMEQQTYIQSVQTIDQYIPATYQLPQQQTMEQQAAYVQPPELVRKQSGICQQQLEAAATSYLEKIDSQPVTQLDPHVGAAVVDMQLQNPVLQAVASDSNPMVNRSGTPEPGTQCCCSDVYTTDSCGESSAAESVDPVAPPTNATATAVSSNATTTTAGEKRLGRRLTNKRRRTAERGPRLSVLSVQGSVVECQVETMKQETVTFKFDQADTVPADVANNLIKHRLLSEQHAEIFIEQVEDILRQLKENPDVLPVVSLPPAKPTADSSSPNRSDTATTAASISSVGSVESVESKYPPGSTADIPQSAAATSAVPAVIPVAVPVVASAIPFAVGSHLYQHSRSASLDGSDVCHTGPSDSAVSAVSAALATIQSQTTTIPTTTTLPPTNNLAPLSISNPGVAVTVDGATPPVVAIPAPQFPTVASSQPTPPNPADAAPPTTPISVGGLVESTEPVTPKVRKVSRFLVKTISAPLPVLDVAPAAQSAVLDAPIPTPPATSIPSVVVPQPEFSPPTGVIQKCELPPAVICQEVAPNVPVGPVTVPTASNAAANDLGSAFVTVALSINITSNGIYATSRCSSPARAPNGANAQGDPAVSTASVPLKLCLGETNTTGSRTAGGNSLPTSQPPTPQACPTMDTYLMDLQHKLASLSMANNSSNATSHVQQQPQQQQQSYSPEATQQLPSPSSSTKEGTPSLDHLIHPSVVVDQVDQAAESNRPAQQQQQQRKVLPSTIDIHDLHSELSKLHSQGTGHPPALLKAKEPETKLNPITTEASAVPPPAATNPVAQVTSSQTSDVVDDHPQTPTEQPQPSFKAIPVPVAQIPVVAPVTAPATAVPAISTTTTTTKEQKSSQTEPHLIVAQQPLQRKLSLPPPAPAGGRRISRFCVSLVDEQQRAATPSSGMLPEDANKDPEFRELLLRHDQEKKALIRKHEEELAAFHARRKQQQPTPQQPHPVPSLHRQEATESSRTPSPGARSSPDHSEGRGVPIPNSSSTATASGTLHGPVNNATPGSSPGTPTRQTKTFTDDLLRLVQDLGSKPGIEKSKKAGGEGVEKAPTLNQLRAGANGGAVANLQQQQQQQQQHHSLTQTAGLSFGRPFGGVMSPVPPTSSVSTLYGQQSIFSPIHPSFVSPPPAASCTMAAAQQQSGFNHLGRASSHPINIQPNSLVIGSPPPVPSVPALLASVSAAVSSTSTTMAGFNFNNTPAGSPMRSPPLRLNSKDSRSSSP</sequence>
<dbReference type="Pfam" id="PF12202">
    <property type="entry name" value="OSR1_C"/>
    <property type="match status" value="1"/>
</dbReference>
<dbReference type="PROSITE" id="PS50011">
    <property type="entry name" value="PROTEIN_KINASE_DOM"/>
    <property type="match status" value="1"/>
</dbReference>
<gene>
    <name evidence="13" type="ORF">DGAL_LOCUS13596</name>
</gene>
<evidence type="ECO:0000256" key="7">
    <source>
        <dbReference type="ARBA" id="ARBA00022840"/>
    </source>
</evidence>
<feature type="compositionally biased region" description="Low complexity" evidence="11">
    <location>
        <begin position="1229"/>
        <end position="1244"/>
    </location>
</feature>
<feature type="domain" description="Protein kinase" evidence="12">
    <location>
        <begin position="1"/>
        <end position="249"/>
    </location>
</feature>
<feature type="compositionally biased region" description="Low complexity" evidence="11">
    <location>
        <begin position="359"/>
        <end position="372"/>
    </location>
</feature>
<comment type="catalytic activity">
    <reaction evidence="8">
        <text>L-threonyl-[protein] + ATP = O-phospho-L-threonyl-[protein] + ADP + H(+)</text>
        <dbReference type="Rhea" id="RHEA:46608"/>
        <dbReference type="Rhea" id="RHEA-COMP:11060"/>
        <dbReference type="Rhea" id="RHEA-COMP:11605"/>
        <dbReference type="ChEBI" id="CHEBI:15378"/>
        <dbReference type="ChEBI" id="CHEBI:30013"/>
        <dbReference type="ChEBI" id="CHEBI:30616"/>
        <dbReference type="ChEBI" id="CHEBI:61977"/>
        <dbReference type="ChEBI" id="CHEBI:456216"/>
        <dbReference type="EC" id="2.7.11.1"/>
    </reaction>
</comment>
<dbReference type="SMART" id="SM00220">
    <property type="entry name" value="S_TKc"/>
    <property type="match status" value="1"/>
</dbReference>
<evidence type="ECO:0000259" key="12">
    <source>
        <dbReference type="PROSITE" id="PS50011"/>
    </source>
</evidence>
<evidence type="ECO:0000313" key="14">
    <source>
        <dbReference type="Proteomes" id="UP000789390"/>
    </source>
</evidence>
<comment type="cofactor">
    <cofactor evidence="1">
        <name>Mg(2+)</name>
        <dbReference type="ChEBI" id="CHEBI:18420"/>
    </cofactor>
</comment>
<feature type="region of interest" description="Disordered" evidence="11">
    <location>
        <begin position="1082"/>
        <end position="1114"/>
    </location>
</feature>
<dbReference type="InterPro" id="IPR008271">
    <property type="entry name" value="Ser/Thr_kinase_AS"/>
</dbReference>
<feature type="region of interest" description="Disordered" evidence="11">
    <location>
        <begin position="537"/>
        <end position="558"/>
    </location>
</feature>
<dbReference type="GO" id="GO:0005524">
    <property type="term" value="F:ATP binding"/>
    <property type="evidence" value="ECO:0007669"/>
    <property type="project" value="UniProtKB-KW"/>
</dbReference>
<dbReference type="InterPro" id="IPR050588">
    <property type="entry name" value="WNK_Ser-Thr_kinase"/>
</dbReference>
<feature type="compositionally biased region" description="Low complexity" evidence="11">
    <location>
        <begin position="1095"/>
        <end position="1112"/>
    </location>
</feature>
<dbReference type="FunFam" id="1.10.510.10:FF:000006">
    <property type="entry name" value="Serine/threonine-protein kinase WNK1 isoform 2"/>
    <property type="match status" value="1"/>
</dbReference>
<dbReference type="Proteomes" id="UP000789390">
    <property type="component" value="Unassembled WGS sequence"/>
</dbReference>
<evidence type="ECO:0000256" key="11">
    <source>
        <dbReference type="SAM" id="MobiDB-lite"/>
    </source>
</evidence>
<feature type="region of interest" description="Disordered" evidence="11">
    <location>
        <begin position="1211"/>
        <end position="1258"/>
    </location>
</feature>
<dbReference type="Gene3D" id="1.10.510.10">
    <property type="entry name" value="Transferase(Phosphotransferase) domain 1"/>
    <property type="match status" value="1"/>
</dbReference>
<keyword evidence="6" id="KW-0418">Kinase</keyword>
<feature type="region of interest" description="Disordered" evidence="11">
    <location>
        <begin position="342"/>
        <end position="374"/>
    </location>
</feature>
<keyword evidence="7" id="KW-0067">ATP-binding</keyword>
<dbReference type="PANTHER" id="PTHR13902">
    <property type="entry name" value="SERINE/THREONINE-PROTEIN KINASE WNK WITH NO LYSINE -RELATED"/>
    <property type="match status" value="1"/>
</dbReference>
<dbReference type="GO" id="GO:0004674">
    <property type="term" value="F:protein serine/threonine kinase activity"/>
    <property type="evidence" value="ECO:0007669"/>
    <property type="project" value="UniProtKB-KW"/>
</dbReference>
<feature type="compositionally biased region" description="Low complexity" evidence="11">
    <location>
        <begin position="1607"/>
        <end position="1624"/>
    </location>
</feature>
<feature type="compositionally biased region" description="Polar residues" evidence="11">
    <location>
        <begin position="1561"/>
        <end position="1576"/>
    </location>
</feature>
<evidence type="ECO:0000256" key="9">
    <source>
        <dbReference type="ARBA" id="ARBA00048679"/>
    </source>
</evidence>
<feature type="compositionally biased region" description="Basic and acidic residues" evidence="11">
    <location>
        <begin position="2169"/>
        <end position="2178"/>
    </location>
</feature>
<evidence type="ECO:0000256" key="8">
    <source>
        <dbReference type="ARBA" id="ARBA00047899"/>
    </source>
</evidence>
<feature type="region of interest" description="Disordered" evidence="11">
    <location>
        <begin position="1607"/>
        <end position="1649"/>
    </location>
</feature>
<feature type="region of interest" description="Disordered" evidence="11">
    <location>
        <begin position="1561"/>
        <end position="1587"/>
    </location>
</feature>
<dbReference type="OrthoDB" id="4062651at2759"/>
<feature type="region of interest" description="Disordered" evidence="11">
    <location>
        <begin position="1891"/>
        <end position="1973"/>
    </location>
</feature>
<reference evidence="13" key="1">
    <citation type="submission" date="2021-11" db="EMBL/GenBank/DDBJ databases">
        <authorList>
            <person name="Schell T."/>
        </authorList>
    </citation>
    <scope>NUCLEOTIDE SEQUENCE</scope>
    <source>
        <strain evidence="13">M5</strain>
    </source>
</reference>
<name>A0A8J2RX98_9CRUS</name>
<dbReference type="SUPFAM" id="SSF56112">
    <property type="entry name" value="Protein kinase-like (PK-like)"/>
    <property type="match status" value="1"/>
</dbReference>
<feature type="region of interest" description="Disordered" evidence="11">
    <location>
        <begin position="2147"/>
        <end position="2178"/>
    </location>
</feature>
<dbReference type="PROSITE" id="PS00108">
    <property type="entry name" value="PROTEIN_KINASE_ST"/>
    <property type="match status" value="1"/>
</dbReference>
<feature type="compositionally biased region" description="Low complexity" evidence="11">
    <location>
        <begin position="545"/>
        <end position="558"/>
    </location>
</feature>
<feature type="compositionally biased region" description="Polar residues" evidence="11">
    <location>
        <begin position="1941"/>
        <end position="1951"/>
    </location>
</feature>
<keyword evidence="5" id="KW-0547">Nucleotide-binding</keyword>
<dbReference type="CDD" id="cd13983">
    <property type="entry name" value="STKc_WNK"/>
    <property type="match status" value="1"/>
</dbReference>
<keyword evidence="10" id="KW-0175">Coiled coil</keyword>
<dbReference type="EMBL" id="CAKKLH010000299">
    <property type="protein sequence ID" value="CAH0110096.1"/>
    <property type="molecule type" value="Genomic_DNA"/>
</dbReference>
<evidence type="ECO:0000256" key="1">
    <source>
        <dbReference type="ARBA" id="ARBA00001946"/>
    </source>
</evidence>
<dbReference type="InterPro" id="IPR024678">
    <property type="entry name" value="Kinase_OSR1/WNK_CCT"/>
</dbReference>
<dbReference type="InterPro" id="IPR056865">
    <property type="entry name" value="CCTL2_WNK"/>
</dbReference>
<proteinExistence type="predicted"/>
<comment type="catalytic activity">
    <reaction evidence="9">
        <text>L-seryl-[protein] + ATP = O-phospho-L-seryl-[protein] + ADP + H(+)</text>
        <dbReference type="Rhea" id="RHEA:17989"/>
        <dbReference type="Rhea" id="RHEA-COMP:9863"/>
        <dbReference type="Rhea" id="RHEA-COMP:11604"/>
        <dbReference type="ChEBI" id="CHEBI:15378"/>
        <dbReference type="ChEBI" id="CHEBI:29999"/>
        <dbReference type="ChEBI" id="CHEBI:30616"/>
        <dbReference type="ChEBI" id="CHEBI:83421"/>
        <dbReference type="ChEBI" id="CHEBI:456216"/>
        <dbReference type="EC" id="2.7.11.1"/>
    </reaction>
</comment>
<feature type="compositionally biased region" description="Polar residues" evidence="11">
    <location>
        <begin position="2147"/>
        <end position="2157"/>
    </location>
</feature>
<feature type="region of interest" description="Disordered" evidence="11">
    <location>
        <begin position="1792"/>
        <end position="1831"/>
    </location>
</feature>
<evidence type="ECO:0000256" key="3">
    <source>
        <dbReference type="ARBA" id="ARBA00022527"/>
    </source>
</evidence>
<dbReference type="Pfam" id="PF24889">
    <property type="entry name" value="CCTL2_WNK"/>
    <property type="match status" value="1"/>
</dbReference>
<dbReference type="Gene3D" id="3.10.20.90">
    <property type="entry name" value="Phosphatidylinositol 3-kinase Catalytic Subunit, Chain A, domain 1"/>
    <property type="match status" value="2"/>
</dbReference>
<organism evidence="13 14">
    <name type="scientific">Daphnia galeata</name>
    <dbReference type="NCBI Taxonomy" id="27404"/>
    <lineage>
        <taxon>Eukaryota</taxon>
        <taxon>Metazoa</taxon>
        <taxon>Ecdysozoa</taxon>
        <taxon>Arthropoda</taxon>
        <taxon>Crustacea</taxon>
        <taxon>Branchiopoda</taxon>
        <taxon>Diplostraca</taxon>
        <taxon>Cladocera</taxon>
        <taxon>Anomopoda</taxon>
        <taxon>Daphniidae</taxon>
        <taxon>Daphnia</taxon>
    </lineage>
</organism>
<feature type="compositionally biased region" description="Polar residues" evidence="11">
    <location>
        <begin position="1625"/>
        <end position="1644"/>
    </location>
</feature>
<evidence type="ECO:0000256" key="5">
    <source>
        <dbReference type="ARBA" id="ARBA00022741"/>
    </source>
</evidence>
<dbReference type="InterPro" id="IPR000719">
    <property type="entry name" value="Prot_kinase_dom"/>
</dbReference>
<feature type="coiled-coil region" evidence="10">
    <location>
        <begin position="470"/>
        <end position="518"/>
    </location>
</feature>
<evidence type="ECO:0000256" key="10">
    <source>
        <dbReference type="SAM" id="Coils"/>
    </source>
</evidence>